<organism evidence="1 2">
    <name type="scientific">Scytalidium lignicola</name>
    <name type="common">Hyphomycete</name>
    <dbReference type="NCBI Taxonomy" id="5539"/>
    <lineage>
        <taxon>Eukaryota</taxon>
        <taxon>Fungi</taxon>
        <taxon>Dikarya</taxon>
        <taxon>Ascomycota</taxon>
        <taxon>Pezizomycotina</taxon>
        <taxon>Leotiomycetes</taxon>
        <taxon>Leotiomycetes incertae sedis</taxon>
        <taxon>Scytalidium</taxon>
    </lineage>
</organism>
<keyword evidence="2" id="KW-1185">Reference proteome</keyword>
<sequence>MGTPQENTPEDDQFPPDSIDTWHCPICFKVIDPSRPPVLNWDNCCCKELGPATRKPTEYLQQDILAYEQSIAQLAHMSLNRSESCSSASVKAPEGPERQLPTSNDISAAYLPLAPAPGNNERQHRLSSDSRDSFAMSCFIVEKLPRFLAKPSSGACRPATSEFLPQAVHIQSQFSNKATKGTKESQYGEQSFGMSDWSGSFHACQGDATMHIGAWADGQNDYPSYMSDSILLGSDSEFLG</sequence>
<reference evidence="1 2" key="1">
    <citation type="submission" date="2018-05" db="EMBL/GenBank/DDBJ databases">
        <title>Draft genome sequence of Scytalidium lignicola DSM 105466, a ubiquitous saprotrophic fungus.</title>
        <authorList>
            <person name="Buettner E."/>
            <person name="Gebauer A.M."/>
            <person name="Hofrichter M."/>
            <person name="Liers C."/>
            <person name="Kellner H."/>
        </authorList>
    </citation>
    <scope>NUCLEOTIDE SEQUENCE [LARGE SCALE GENOMIC DNA]</scope>
    <source>
        <strain evidence="1 2">DSM 105466</strain>
    </source>
</reference>
<feature type="non-terminal residue" evidence="1">
    <location>
        <position position="240"/>
    </location>
</feature>
<name>A0A3E2HRI8_SCYLI</name>
<feature type="non-terminal residue" evidence="1">
    <location>
        <position position="1"/>
    </location>
</feature>
<proteinExistence type="predicted"/>
<comment type="caution">
    <text evidence="1">The sequence shown here is derived from an EMBL/GenBank/DDBJ whole genome shotgun (WGS) entry which is preliminary data.</text>
</comment>
<evidence type="ECO:0000313" key="2">
    <source>
        <dbReference type="Proteomes" id="UP000258309"/>
    </source>
</evidence>
<accession>A0A3E2HRI8</accession>
<dbReference type="AlphaFoldDB" id="A0A3E2HRI8"/>
<evidence type="ECO:0000313" key="1">
    <source>
        <dbReference type="EMBL" id="RFU35983.1"/>
    </source>
</evidence>
<gene>
    <name evidence="1" type="ORF">B7463_g349</name>
</gene>
<dbReference type="Proteomes" id="UP000258309">
    <property type="component" value="Unassembled WGS sequence"/>
</dbReference>
<protein>
    <submittedName>
        <fullName evidence="1">Uncharacterized protein</fullName>
    </submittedName>
</protein>
<dbReference type="EMBL" id="NCSJ02000003">
    <property type="protein sequence ID" value="RFU35983.1"/>
    <property type="molecule type" value="Genomic_DNA"/>
</dbReference>
<dbReference type="OrthoDB" id="3502101at2759"/>